<dbReference type="AlphaFoldDB" id="A0A3B3Q8L0"/>
<feature type="region of interest" description="Disordered" evidence="7">
    <location>
        <begin position="179"/>
        <end position="209"/>
    </location>
</feature>
<feature type="region of interest" description="Disordered" evidence="7">
    <location>
        <begin position="48"/>
        <end position="72"/>
    </location>
</feature>
<evidence type="ECO:0000256" key="5">
    <source>
        <dbReference type="ARBA" id="ARBA00022989"/>
    </source>
</evidence>
<evidence type="ECO:0000313" key="10">
    <source>
        <dbReference type="Proteomes" id="UP000261540"/>
    </source>
</evidence>
<dbReference type="GO" id="GO:1900745">
    <property type="term" value="P:positive regulation of p38MAPK cascade"/>
    <property type="evidence" value="ECO:0007669"/>
    <property type="project" value="InterPro"/>
</dbReference>
<protein>
    <submittedName>
        <fullName evidence="9">RELT like 2</fullName>
    </submittedName>
</protein>
<evidence type="ECO:0000256" key="2">
    <source>
        <dbReference type="ARBA" id="ARBA00008688"/>
    </source>
</evidence>
<organism evidence="9 10">
    <name type="scientific">Paramormyrops kingsleyae</name>
    <dbReference type="NCBI Taxonomy" id="1676925"/>
    <lineage>
        <taxon>Eukaryota</taxon>
        <taxon>Metazoa</taxon>
        <taxon>Chordata</taxon>
        <taxon>Craniata</taxon>
        <taxon>Vertebrata</taxon>
        <taxon>Euteleostomi</taxon>
        <taxon>Actinopterygii</taxon>
        <taxon>Neopterygii</taxon>
        <taxon>Teleostei</taxon>
        <taxon>Osteoglossocephala</taxon>
        <taxon>Osteoglossomorpha</taxon>
        <taxon>Osteoglossiformes</taxon>
        <taxon>Mormyridae</taxon>
        <taxon>Paramormyrops</taxon>
    </lineage>
</organism>
<dbReference type="InterPro" id="IPR022248">
    <property type="entry name" value="TNF_rcpt_RELT"/>
</dbReference>
<evidence type="ECO:0000256" key="1">
    <source>
        <dbReference type="ARBA" id="ARBA00004162"/>
    </source>
</evidence>
<evidence type="ECO:0000256" key="6">
    <source>
        <dbReference type="ARBA" id="ARBA00023136"/>
    </source>
</evidence>
<keyword evidence="4 8" id="KW-0812">Transmembrane</keyword>
<name>A0A3B3Q8L0_9TELE</name>
<dbReference type="PANTHER" id="PTHR31481:SF0">
    <property type="entry name" value="RELT-LIKE PROTEIN 2"/>
    <property type="match status" value="1"/>
</dbReference>
<evidence type="ECO:0000256" key="4">
    <source>
        <dbReference type="ARBA" id="ARBA00022692"/>
    </source>
</evidence>
<keyword evidence="5 8" id="KW-1133">Transmembrane helix</keyword>
<dbReference type="RefSeq" id="XP_023650728.1">
    <property type="nucleotide sequence ID" value="XM_023794960.2"/>
</dbReference>
<comment type="subcellular location">
    <subcellularLocation>
        <location evidence="1">Cell membrane</location>
        <topology evidence="1">Single-pass membrane protein</topology>
    </subcellularLocation>
</comment>
<dbReference type="Proteomes" id="UP000261540">
    <property type="component" value="Unplaced"/>
</dbReference>
<reference evidence="9" key="2">
    <citation type="submission" date="2025-09" db="UniProtKB">
        <authorList>
            <consortium name="Ensembl"/>
        </authorList>
    </citation>
    <scope>IDENTIFICATION</scope>
</reference>
<feature type="region of interest" description="Disordered" evidence="7">
    <location>
        <begin position="222"/>
        <end position="306"/>
    </location>
</feature>
<feature type="compositionally biased region" description="Polar residues" evidence="7">
    <location>
        <begin position="241"/>
        <end position="255"/>
    </location>
</feature>
<keyword evidence="10" id="KW-1185">Reference proteome</keyword>
<dbReference type="Ensembl" id="ENSPKIT00000026959.1">
    <property type="protein sequence ID" value="ENSPKIP00000003002.1"/>
    <property type="gene ID" value="ENSPKIG00000020688.1"/>
</dbReference>
<keyword evidence="3" id="KW-1003">Cell membrane</keyword>
<feature type="transmembrane region" description="Helical" evidence="8">
    <location>
        <begin position="16"/>
        <end position="39"/>
    </location>
</feature>
<evidence type="ECO:0000313" key="9">
    <source>
        <dbReference type="Ensembl" id="ENSPKIP00000003002.1"/>
    </source>
</evidence>
<evidence type="ECO:0000256" key="3">
    <source>
        <dbReference type="ARBA" id="ARBA00022475"/>
    </source>
</evidence>
<reference evidence="9" key="1">
    <citation type="submission" date="2025-08" db="UniProtKB">
        <authorList>
            <consortium name="Ensembl"/>
        </authorList>
    </citation>
    <scope>IDENTIFICATION</scope>
</reference>
<dbReference type="GO" id="GO:0005886">
    <property type="term" value="C:plasma membrane"/>
    <property type="evidence" value="ECO:0007669"/>
    <property type="project" value="UniProtKB-SubCell"/>
</dbReference>
<dbReference type="KEGG" id="pki:111835051"/>
<sequence length="371" mass="41020">MTDQVTSSVGEPPPQYMIFLLVFFFFLTGLLGFLICHMLKKKGYRCRTGEPEDEEEGQDKVAANNDDGSEENQDTVEQILKCIIENEANMEAFKEMLGAQNVCEHVDARLMRKDSMGGVPPHHHTVHSGTDRNSCHLCAQGQSKKARRRSRVARFKARSGEQTVFSVGRFRVTHIEKKNSIPGTPIFPIPESSENTEQQNTEKGPPGKRLDVYDLQKMFKGVNPEATNGTLPPKGSPLNPKRSTSDPATVKTSQEGTEHKAETAANQGDDTDVPTDPEMISDKGSPCVVESDSGAADAEDMGIPRLGPVRTREFCVVRTGDPPDEAAQGEDGRDDMVEMEDIKDCRVSQGEESASSTREQKRRSVHTQLKW</sequence>
<dbReference type="InterPro" id="IPR042313">
    <property type="entry name" value="RELL2"/>
</dbReference>
<dbReference type="GeneTree" id="ENSGT00940000160541"/>
<feature type="compositionally biased region" description="Polar residues" evidence="7">
    <location>
        <begin position="192"/>
        <end position="202"/>
    </location>
</feature>
<dbReference type="GO" id="GO:0010811">
    <property type="term" value="P:positive regulation of cell-substrate adhesion"/>
    <property type="evidence" value="ECO:0007669"/>
    <property type="project" value="TreeGrafter"/>
</dbReference>
<comment type="similarity">
    <text evidence="2">Belongs to the RELT family.</text>
</comment>
<feature type="compositionally biased region" description="Basic and acidic residues" evidence="7">
    <location>
        <begin position="330"/>
        <end position="346"/>
    </location>
</feature>
<proteinExistence type="inferred from homology"/>
<dbReference type="PANTHER" id="PTHR31481">
    <property type="entry name" value="RELT-LIKE PROTEIN 2 RELL2"/>
    <property type="match status" value="1"/>
</dbReference>
<dbReference type="Pfam" id="PF12606">
    <property type="entry name" value="RELT"/>
    <property type="match status" value="1"/>
</dbReference>
<evidence type="ECO:0000256" key="8">
    <source>
        <dbReference type="SAM" id="Phobius"/>
    </source>
</evidence>
<keyword evidence="6 8" id="KW-0472">Membrane</keyword>
<feature type="region of interest" description="Disordered" evidence="7">
    <location>
        <begin position="318"/>
        <end position="371"/>
    </location>
</feature>
<evidence type="ECO:0000256" key="7">
    <source>
        <dbReference type="SAM" id="MobiDB-lite"/>
    </source>
</evidence>
<accession>A0A3B3Q8L0</accession>
<dbReference type="CTD" id="285613"/>
<dbReference type="OrthoDB" id="9353106at2759"/>
<dbReference type="GeneID" id="111835051"/>
<dbReference type="STRING" id="1676925.ENSPKIP00000003002"/>